<gene>
    <name evidence="2" type="ORF">DCS_05013</name>
</gene>
<dbReference type="InParanoid" id="A0A151GLM2"/>
<organism evidence="2 3">
    <name type="scientific">Drechmeria coniospora</name>
    <name type="common">Nematophagous fungus</name>
    <name type="synonym">Meria coniospora</name>
    <dbReference type="NCBI Taxonomy" id="98403"/>
    <lineage>
        <taxon>Eukaryota</taxon>
        <taxon>Fungi</taxon>
        <taxon>Dikarya</taxon>
        <taxon>Ascomycota</taxon>
        <taxon>Pezizomycotina</taxon>
        <taxon>Sordariomycetes</taxon>
        <taxon>Hypocreomycetidae</taxon>
        <taxon>Hypocreales</taxon>
        <taxon>Ophiocordycipitaceae</taxon>
        <taxon>Drechmeria</taxon>
    </lineage>
</organism>
<comment type="caution">
    <text evidence="2">The sequence shown here is derived from an EMBL/GenBank/DDBJ whole genome shotgun (WGS) entry which is preliminary data.</text>
</comment>
<reference evidence="2 3" key="1">
    <citation type="journal article" date="2016" name="Sci. Rep.">
        <title>Insights into Adaptations to a Near-Obligate Nematode Endoparasitic Lifestyle from the Finished Genome of Drechmeria coniospora.</title>
        <authorList>
            <person name="Zhang L."/>
            <person name="Zhou Z."/>
            <person name="Guo Q."/>
            <person name="Fokkens L."/>
            <person name="Miskei M."/>
            <person name="Pocsi I."/>
            <person name="Zhang W."/>
            <person name="Chen M."/>
            <person name="Wang L."/>
            <person name="Sun Y."/>
            <person name="Donzelli B.G."/>
            <person name="Gibson D.M."/>
            <person name="Nelson D.R."/>
            <person name="Luo J.G."/>
            <person name="Rep M."/>
            <person name="Liu H."/>
            <person name="Yang S."/>
            <person name="Wang J."/>
            <person name="Krasnoff S.B."/>
            <person name="Xu Y."/>
            <person name="Molnar I."/>
            <person name="Lin M."/>
        </authorList>
    </citation>
    <scope>NUCLEOTIDE SEQUENCE [LARGE SCALE GENOMIC DNA]</scope>
    <source>
        <strain evidence="2 3">ARSEF 6962</strain>
    </source>
</reference>
<dbReference type="Proteomes" id="UP000076580">
    <property type="component" value="Chromosome 02"/>
</dbReference>
<dbReference type="AlphaFoldDB" id="A0A151GLM2"/>
<dbReference type="RefSeq" id="XP_040657352.1">
    <property type="nucleotide sequence ID" value="XM_040802319.1"/>
</dbReference>
<dbReference type="EMBL" id="LAYC01000002">
    <property type="protein sequence ID" value="KYK58000.1"/>
    <property type="molecule type" value="Genomic_DNA"/>
</dbReference>
<feature type="region of interest" description="Disordered" evidence="1">
    <location>
        <begin position="1"/>
        <end position="59"/>
    </location>
</feature>
<evidence type="ECO:0000256" key="1">
    <source>
        <dbReference type="SAM" id="MobiDB-lite"/>
    </source>
</evidence>
<evidence type="ECO:0000313" key="3">
    <source>
        <dbReference type="Proteomes" id="UP000076580"/>
    </source>
</evidence>
<accession>A0A151GLM2</accession>
<sequence>MARARWWHGGGPCTREDTAGNAGMRFLGGPEAPASVSRGGGDHEGVAMGRDGMRRGGGL</sequence>
<protein>
    <submittedName>
        <fullName evidence="2">Uncharacterized protein</fullName>
    </submittedName>
</protein>
<dbReference type="GeneID" id="63717656"/>
<keyword evidence="3" id="KW-1185">Reference proteome</keyword>
<name>A0A151GLM2_DRECN</name>
<proteinExistence type="predicted"/>
<evidence type="ECO:0000313" key="2">
    <source>
        <dbReference type="EMBL" id="KYK58000.1"/>
    </source>
</evidence>